<reference evidence="2 3" key="1">
    <citation type="journal article" date="2022" name="Nat. Plants">
        <title>Genomes of leafy and leafless Platanthera orchids illuminate the evolution of mycoheterotrophy.</title>
        <authorList>
            <person name="Li M.H."/>
            <person name="Liu K.W."/>
            <person name="Li Z."/>
            <person name="Lu H.C."/>
            <person name="Ye Q.L."/>
            <person name="Zhang D."/>
            <person name="Wang J.Y."/>
            <person name="Li Y.F."/>
            <person name="Zhong Z.M."/>
            <person name="Liu X."/>
            <person name="Yu X."/>
            <person name="Liu D.K."/>
            <person name="Tu X.D."/>
            <person name="Liu B."/>
            <person name="Hao Y."/>
            <person name="Liao X.Y."/>
            <person name="Jiang Y.T."/>
            <person name="Sun W.H."/>
            <person name="Chen J."/>
            <person name="Chen Y.Q."/>
            <person name="Ai Y."/>
            <person name="Zhai J.W."/>
            <person name="Wu S.S."/>
            <person name="Zhou Z."/>
            <person name="Hsiao Y.Y."/>
            <person name="Wu W.L."/>
            <person name="Chen Y.Y."/>
            <person name="Lin Y.F."/>
            <person name="Hsu J.L."/>
            <person name="Li C.Y."/>
            <person name="Wang Z.W."/>
            <person name="Zhao X."/>
            <person name="Zhong W.Y."/>
            <person name="Ma X.K."/>
            <person name="Ma L."/>
            <person name="Huang J."/>
            <person name="Chen G.Z."/>
            <person name="Huang M.Z."/>
            <person name="Huang L."/>
            <person name="Peng D.H."/>
            <person name="Luo Y.B."/>
            <person name="Zou S.Q."/>
            <person name="Chen S.P."/>
            <person name="Lan S."/>
            <person name="Tsai W.C."/>
            <person name="Van de Peer Y."/>
            <person name="Liu Z.J."/>
        </authorList>
    </citation>
    <scope>NUCLEOTIDE SEQUENCE [LARGE SCALE GENOMIC DNA]</scope>
    <source>
        <strain evidence="2">Lor287</strain>
    </source>
</reference>
<accession>A0AAP0BT64</accession>
<organism evidence="2 3">
    <name type="scientific">Platanthera zijinensis</name>
    <dbReference type="NCBI Taxonomy" id="2320716"/>
    <lineage>
        <taxon>Eukaryota</taxon>
        <taxon>Viridiplantae</taxon>
        <taxon>Streptophyta</taxon>
        <taxon>Embryophyta</taxon>
        <taxon>Tracheophyta</taxon>
        <taxon>Spermatophyta</taxon>
        <taxon>Magnoliopsida</taxon>
        <taxon>Liliopsida</taxon>
        <taxon>Asparagales</taxon>
        <taxon>Orchidaceae</taxon>
        <taxon>Orchidoideae</taxon>
        <taxon>Orchideae</taxon>
        <taxon>Orchidinae</taxon>
        <taxon>Platanthera</taxon>
    </lineage>
</organism>
<dbReference type="Proteomes" id="UP001418222">
    <property type="component" value="Unassembled WGS sequence"/>
</dbReference>
<dbReference type="AlphaFoldDB" id="A0AAP0BT64"/>
<name>A0AAP0BT64_9ASPA</name>
<evidence type="ECO:0000313" key="3">
    <source>
        <dbReference type="Proteomes" id="UP001418222"/>
    </source>
</evidence>
<protein>
    <recommendedName>
        <fullName evidence="4">SWIM-type domain-containing protein</fullName>
    </recommendedName>
</protein>
<evidence type="ECO:0000313" key="2">
    <source>
        <dbReference type="EMBL" id="KAK8947426.1"/>
    </source>
</evidence>
<proteinExistence type="predicted"/>
<feature type="region of interest" description="Disordered" evidence="1">
    <location>
        <begin position="154"/>
        <end position="182"/>
    </location>
</feature>
<evidence type="ECO:0008006" key="4">
    <source>
        <dbReference type="Google" id="ProtNLM"/>
    </source>
</evidence>
<gene>
    <name evidence="2" type="ORF">KSP39_PZI007311</name>
</gene>
<keyword evidence="3" id="KW-1185">Reference proteome</keyword>
<dbReference type="InterPro" id="IPR042558">
    <property type="entry name" value="Gln-tRNA-synth_Ib_RNA-bd_N_1"/>
</dbReference>
<feature type="compositionally biased region" description="Basic residues" evidence="1">
    <location>
        <begin position="164"/>
        <end position="175"/>
    </location>
</feature>
<comment type="caution">
    <text evidence="2">The sequence shown here is derived from an EMBL/GenBank/DDBJ whole genome shotgun (WGS) entry which is preliminary data.</text>
</comment>
<dbReference type="Gene3D" id="1.10.8.1290">
    <property type="entry name" value="Glutaminyl-tRNA synthetase, non-specific RNA binding region part 1, domain 1"/>
    <property type="match status" value="1"/>
</dbReference>
<evidence type="ECO:0000256" key="1">
    <source>
        <dbReference type="SAM" id="MobiDB-lite"/>
    </source>
</evidence>
<sequence>MLMLQHSEIRRAFGQSTIQLNKEFSGPLYFELVGRVSSTALDLIKKEEVLAKNGCVDVCNCTHRCRHASGLPCAHDLVAYMSNANSFPLWMIHNHWKQLTLDNNVTNENIKVEVVNESEIDIEMEGILKRYKNTSALQKQEIKKKLRDIMNPTSTQTLEPKLPKAMKGRPRGSCKKFKDDAKSTKRNPSLFEYVLMDEQLLQAKSKLHPKQNVVLKESIMLRIVQREMSPCVSEFVTDVIDVLADGHCGYRVVSNAMGMGTDWMNVRKQLSLELQSRENIYDNIFGKERRLVLLSSLDCNVSPAPYDKWMSMPDIGLVVASCYNIAFVHLSRYQSFTLLPLHSPPPASPKIACVVDGCSKGVGNLLYTVATKFPGNALKHRPTLLEYIVSSKPVANPPDLVLAGFEACTQSDTVLAWDTGSSDALPDVVPPSPPYALWYWRPPPRLQYGS</sequence>
<dbReference type="EMBL" id="JBBWWQ010000005">
    <property type="protein sequence ID" value="KAK8947426.1"/>
    <property type="molecule type" value="Genomic_DNA"/>
</dbReference>
<dbReference type="CDD" id="cd22744">
    <property type="entry name" value="OTU"/>
    <property type="match status" value="1"/>
</dbReference>